<sequence>MMEVYAAGAIAAFTVDVLVYPLDTIKTRYQSQDYIKTYASSSAKKGPVLRGLYQGIGSVVLATLPAGLFHVASTTDLITDEFRSWTVLLDL</sequence>
<dbReference type="EMBL" id="JANRMS010001369">
    <property type="protein sequence ID" value="KAJ3528763.1"/>
    <property type="molecule type" value="Genomic_DNA"/>
</dbReference>
<reference evidence="1" key="1">
    <citation type="submission" date="2022-08" db="EMBL/GenBank/DDBJ databases">
        <title>Genome Sequence of Fusarium decemcellulare.</title>
        <authorList>
            <person name="Buettner E."/>
        </authorList>
    </citation>
    <scope>NUCLEOTIDE SEQUENCE</scope>
    <source>
        <strain evidence="1">Babe19</strain>
    </source>
</reference>
<organism evidence="1 2">
    <name type="scientific">Fusarium decemcellulare</name>
    <dbReference type="NCBI Taxonomy" id="57161"/>
    <lineage>
        <taxon>Eukaryota</taxon>
        <taxon>Fungi</taxon>
        <taxon>Dikarya</taxon>
        <taxon>Ascomycota</taxon>
        <taxon>Pezizomycotina</taxon>
        <taxon>Sordariomycetes</taxon>
        <taxon>Hypocreomycetidae</taxon>
        <taxon>Hypocreales</taxon>
        <taxon>Nectriaceae</taxon>
        <taxon>Fusarium</taxon>
        <taxon>Fusarium decemcellulare species complex</taxon>
    </lineage>
</organism>
<name>A0ACC1RZ81_9HYPO</name>
<protein>
    <submittedName>
        <fullName evidence="1">Uncharacterized protein</fullName>
    </submittedName>
</protein>
<gene>
    <name evidence="1" type="ORF">NM208_g10060</name>
</gene>
<proteinExistence type="predicted"/>
<keyword evidence="2" id="KW-1185">Reference proteome</keyword>
<evidence type="ECO:0000313" key="1">
    <source>
        <dbReference type="EMBL" id="KAJ3528763.1"/>
    </source>
</evidence>
<comment type="caution">
    <text evidence="1">The sequence shown here is derived from an EMBL/GenBank/DDBJ whole genome shotgun (WGS) entry which is preliminary data.</text>
</comment>
<dbReference type="Proteomes" id="UP001148629">
    <property type="component" value="Unassembled WGS sequence"/>
</dbReference>
<evidence type="ECO:0000313" key="2">
    <source>
        <dbReference type="Proteomes" id="UP001148629"/>
    </source>
</evidence>
<accession>A0ACC1RZ81</accession>